<sequence>MATPSVRSAWMPQKDSIVPFTTLSLGRKRLSTRSALEHHSRSPRAYSISSCRGGGGGGSAVFAPVGYRDPAALHSQTPPPPMPQLDCRTPGPRHSTSSTSFHQRLSPNITKV</sequence>
<keyword evidence="3" id="KW-1185">Reference proteome</keyword>
<dbReference type="AlphaFoldDB" id="A0A9P9RDB4"/>
<reference evidence="2" key="1">
    <citation type="journal article" date="2021" name="Nat. Commun.">
        <title>Genetic determinants of endophytism in the Arabidopsis root mycobiome.</title>
        <authorList>
            <person name="Mesny F."/>
            <person name="Miyauchi S."/>
            <person name="Thiergart T."/>
            <person name="Pickel B."/>
            <person name="Atanasova L."/>
            <person name="Karlsson M."/>
            <person name="Huettel B."/>
            <person name="Barry K.W."/>
            <person name="Haridas S."/>
            <person name="Chen C."/>
            <person name="Bauer D."/>
            <person name="Andreopoulos W."/>
            <person name="Pangilinan J."/>
            <person name="LaButti K."/>
            <person name="Riley R."/>
            <person name="Lipzen A."/>
            <person name="Clum A."/>
            <person name="Drula E."/>
            <person name="Henrissat B."/>
            <person name="Kohler A."/>
            <person name="Grigoriev I.V."/>
            <person name="Martin F.M."/>
            <person name="Hacquard S."/>
        </authorList>
    </citation>
    <scope>NUCLEOTIDE SEQUENCE</scope>
    <source>
        <strain evidence="2">FSSC 5 MPI-SDFR-AT-0091</strain>
    </source>
</reference>
<name>A0A9P9RDB4_FUSSL</name>
<gene>
    <name evidence="2" type="ORF">B0J15DRAFT_479558</name>
</gene>
<comment type="caution">
    <text evidence="2">The sequence shown here is derived from an EMBL/GenBank/DDBJ whole genome shotgun (WGS) entry which is preliminary data.</text>
</comment>
<organism evidence="2 3">
    <name type="scientific">Fusarium solani</name>
    <name type="common">Filamentous fungus</name>
    <dbReference type="NCBI Taxonomy" id="169388"/>
    <lineage>
        <taxon>Eukaryota</taxon>
        <taxon>Fungi</taxon>
        <taxon>Dikarya</taxon>
        <taxon>Ascomycota</taxon>
        <taxon>Pezizomycotina</taxon>
        <taxon>Sordariomycetes</taxon>
        <taxon>Hypocreomycetidae</taxon>
        <taxon>Hypocreales</taxon>
        <taxon>Nectriaceae</taxon>
        <taxon>Fusarium</taxon>
        <taxon>Fusarium solani species complex</taxon>
    </lineage>
</organism>
<evidence type="ECO:0000256" key="1">
    <source>
        <dbReference type="SAM" id="MobiDB-lite"/>
    </source>
</evidence>
<protein>
    <submittedName>
        <fullName evidence="2">Uncharacterized protein</fullName>
    </submittedName>
</protein>
<dbReference type="Proteomes" id="UP000736672">
    <property type="component" value="Unassembled WGS sequence"/>
</dbReference>
<evidence type="ECO:0000313" key="2">
    <source>
        <dbReference type="EMBL" id="KAH7274343.1"/>
    </source>
</evidence>
<evidence type="ECO:0000313" key="3">
    <source>
        <dbReference type="Proteomes" id="UP000736672"/>
    </source>
</evidence>
<dbReference type="EMBL" id="JAGTJS010000002">
    <property type="protein sequence ID" value="KAH7274343.1"/>
    <property type="molecule type" value="Genomic_DNA"/>
</dbReference>
<feature type="region of interest" description="Disordered" evidence="1">
    <location>
        <begin position="32"/>
        <end position="112"/>
    </location>
</feature>
<proteinExistence type="predicted"/>
<feature type="compositionally biased region" description="Polar residues" evidence="1">
    <location>
        <begin position="94"/>
        <end position="112"/>
    </location>
</feature>
<accession>A0A9P9RDB4</accession>